<gene>
    <name evidence="2" type="ORF">DL240_04165</name>
</gene>
<feature type="chain" id="PRO_5016420581" description="DUF4136 domain-containing protein" evidence="1">
    <location>
        <begin position="22"/>
        <end position="260"/>
    </location>
</feature>
<organism evidence="2 3">
    <name type="scientific">Lujinxingia litoralis</name>
    <dbReference type="NCBI Taxonomy" id="2211119"/>
    <lineage>
        <taxon>Bacteria</taxon>
        <taxon>Deltaproteobacteria</taxon>
        <taxon>Bradymonadales</taxon>
        <taxon>Lujinxingiaceae</taxon>
        <taxon>Lujinxingia</taxon>
    </lineage>
</organism>
<name>A0A328CBZ3_9DELT</name>
<dbReference type="OrthoDB" id="5498934at2"/>
<dbReference type="Proteomes" id="UP000249169">
    <property type="component" value="Unassembled WGS sequence"/>
</dbReference>
<evidence type="ECO:0000313" key="3">
    <source>
        <dbReference type="Proteomes" id="UP000249169"/>
    </source>
</evidence>
<feature type="signal peptide" evidence="1">
    <location>
        <begin position="1"/>
        <end position="21"/>
    </location>
</feature>
<keyword evidence="1" id="KW-0732">Signal</keyword>
<dbReference type="EMBL" id="QHKO01000001">
    <property type="protein sequence ID" value="RAL25414.1"/>
    <property type="molecule type" value="Genomic_DNA"/>
</dbReference>
<evidence type="ECO:0008006" key="4">
    <source>
        <dbReference type="Google" id="ProtNLM"/>
    </source>
</evidence>
<sequence>MMLTRKLLLLFSLALLTLACASTPDVGVRHDYRSARVRSVAVVPFYAVGTFGLGDDEFELLRLTYQAQAIAWLQKMGFEVMEPEALQHHLSHHELREIFEEGVLLRSALTSYFEPSNDGQTPGVEVLTLRTLARQEALPTDTLLIGQIVYHSRGTCRQAPDAFTPYARTSATADTPAGYPRPCVVSHFQAKLVDIHTGHTMWFNRMHRESYGRQINEDLTLHNITRTIQDTLGEGSGLEELIAAPPTLQVNASTDVPEAQ</sequence>
<dbReference type="AlphaFoldDB" id="A0A328CBZ3"/>
<evidence type="ECO:0000256" key="1">
    <source>
        <dbReference type="SAM" id="SignalP"/>
    </source>
</evidence>
<comment type="caution">
    <text evidence="2">The sequence shown here is derived from an EMBL/GenBank/DDBJ whole genome shotgun (WGS) entry which is preliminary data.</text>
</comment>
<accession>A0A328CBZ3</accession>
<evidence type="ECO:0000313" key="2">
    <source>
        <dbReference type="EMBL" id="RAL25414.1"/>
    </source>
</evidence>
<protein>
    <recommendedName>
        <fullName evidence="4">DUF4136 domain-containing protein</fullName>
    </recommendedName>
</protein>
<dbReference type="RefSeq" id="WP_111728586.1">
    <property type="nucleotide sequence ID" value="NZ_QHKO01000001.1"/>
</dbReference>
<proteinExistence type="predicted"/>
<keyword evidence="3" id="KW-1185">Reference proteome</keyword>
<reference evidence="2 3" key="1">
    <citation type="submission" date="2018-05" db="EMBL/GenBank/DDBJ databases">
        <title>Lujinxingia marina gen. nov. sp. nov., a new facultative anaerobic member of the class Deltaproteobacteria, and proposal of Lujinxingaceae fam. nov.</title>
        <authorList>
            <person name="Li C.-M."/>
        </authorList>
    </citation>
    <scope>NUCLEOTIDE SEQUENCE [LARGE SCALE GENOMIC DNA]</scope>
    <source>
        <strain evidence="2 3">B210</strain>
    </source>
</reference>
<dbReference type="PROSITE" id="PS51257">
    <property type="entry name" value="PROKAR_LIPOPROTEIN"/>
    <property type="match status" value="1"/>
</dbReference>